<dbReference type="SUPFAM" id="SSF48371">
    <property type="entry name" value="ARM repeat"/>
    <property type="match status" value="1"/>
</dbReference>
<dbReference type="GO" id="GO:0042393">
    <property type="term" value="F:histone binding"/>
    <property type="evidence" value="ECO:0007669"/>
    <property type="project" value="TreeGrafter"/>
</dbReference>
<keyword evidence="3" id="KW-0498">Mitosis</keyword>
<feature type="region of interest" description="Disordered" evidence="7">
    <location>
        <begin position="1240"/>
        <end position="1268"/>
    </location>
</feature>
<dbReference type="GO" id="GO:0007076">
    <property type="term" value="P:mitotic chromosome condensation"/>
    <property type="evidence" value="ECO:0007669"/>
    <property type="project" value="InterPro"/>
</dbReference>
<evidence type="ECO:0000259" key="8">
    <source>
        <dbReference type="Pfam" id="PF12717"/>
    </source>
</evidence>
<dbReference type="GO" id="GO:0010032">
    <property type="term" value="P:meiotic chromosome condensation"/>
    <property type="evidence" value="ECO:0007669"/>
    <property type="project" value="TreeGrafter"/>
</dbReference>
<evidence type="ECO:0000256" key="5">
    <source>
        <dbReference type="ARBA" id="ARBA00023242"/>
    </source>
</evidence>
<dbReference type="GO" id="GO:0051301">
    <property type="term" value="P:cell division"/>
    <property type="evidence" value="ECO:0007669"/>
    <property type="project" value="UniProtKB-KW"/>
</dbReference>
<evidence type="ECO:0000313" key="9">
    <source>
        <dbReference type="EMBL" id="CAK7333215.1"/>
    </source>
</evidence>
<dbReference type="InterPro" id="IPR026971">
    <property type="entry name" value="CND1/NCAPD3"/>
</dbReference>
<gene>
    <name evidence="9" type="ORF">DCAF_LOCUS9374</name>
</gene>
<organism evidence="9 10">
    <name type="scientific">Dovyalis caffra</name>
    <dbReference type="NCBI Taxonomy" id="77055"/>
    <lineage>
        <taxon>Eukaryota</taxon>
        <taxon>Viridiplantae</taxon>
        <taxon>Streptophyta</taxon>
        <taxon>Embryophyta</taxon>
        <taxon>Tracheophyta</taxon>
        <taxon>Spermatophyta</taxon>
        <taxon>Magnoliopsida</taxon>
        <taxon>eudicotyledons</taxon>
        <taxon>Gunneridae</taxon>
        <taxon>Pentapetalae</taxon>
        <taxon>rosids</taxon>
        <taxon>fabids</taxon>
        <taxon>Malpighiales</taxon>
        <taxon>Salicaceae</taxon>
        <taxon>Flacourtieae</taxon>
        <taxon>Dovyalis</taxon>
    </lineage>
</organism>
<feature type="domain" description="Condensin complex subunit 1 C-terminal" evidence="8">
    <location>
        <begin position="915"/>
        <end position="1089"/>
    </location>
</feature>
<protein>
    <recommendedName>
        <fullName evidence="8">Condensin complex subunit 1 C-terminal domain-containing protein</fullName>
    </recommendedName>
</protein>
<proteinExistence type="predicted"/>
<dbReference type="EMBL" id="CAWUPB010000913">
    <property type="protein sequence ID" value="CAK7333215.1"/>
    <property type="molecule type" value="Genomic_DNA"/>
</dbReference>
<evidence type="ECO:0000256" key="6">
    <source>
        <dbReference type="ARBA" id="ARBA00023306"/>
    </source>
</evidence>
<feature type="compositionally biased region" description="Basic residues" evidence="7">
    <location>
        <begin position="142"/>
        <end position="153"/>
    </location>
</feature>
<dbReference type="PANTHER" id="PTHR14222">
    <property type="entry name" value="CONDENSIN"/>
    <property type="match status" value="1"/>
</dbReference>
<evidence type="ECO:0000256" key="1">
    <source>
        <dbReference type="ARBA" id="ARBA00004123"/>
    </source>
</evidence>
<evidence type="ECO:0000313" key="10">
    <source>
        <dbReference type="Proteomes" id="UP001314170"/>
    </source>
</evidence>
<sequence>MEEEEDPTVSALITDLEETLNTQNPQSLLLPLPTLQNLQSLLDSNDPEILSQFLSNLSSKSFSLSSLLAPLTFAMDSGPTHLSLLSSEIYLSLILYPNSPVFTLFNPISFLSLLRSLRRALKPPRSSSSDPQEGDSLGSSRGVKKRKGTKRGRTVACNHGGSDGDGDERGESDGSFDTRVFLCVMERLVLVLDLIHLNRFPDSLKSLVQTIMEVLVLSSSREMGGGFERLAGLCSRILCQVLKSEHGEEGETAAEVLKVLGPLILMGKSQARSFALDDAVKKAVVNLPRYLAQKAPEKAEPRGFAVEAIIEVVRAMDLEDQVGFVEYVMKMTRGKANLRLLAVDLILNLMMELKDPFVGMDSDCEVKDSWGFKCVDALIQRCSDSSSGIRARALSNLAHLVGFLSSDDKNRDVLKEVMGFGEVEVEGGVNYILGKRCMDEKANVRKAALVLVTKLTALLGGNFDGVVLKTMGMACSDPLVSIRKAAISALSEAFRTFSDESVIIEWLHSVPRLITDNETSIQEECENLFLELVLDRISRAGSESIIQNQSTFFDSNVKEKGIEREIELLFPEGVLVLLKEICNGEVTPWVKKICTSLGKKKRLKPKIAIALQNIIKTSESHWVGNSMPMEKWTAPPGAWFLLSEVSAYLSKTVDWEFLHHHWQLLDKYRAAGEFKSPCPKEFMHEDEDGIESNSVAWAGDRVFLLQTISNVSVELPPEPAAELAHNLLKRIEDFSMHLTEVNAHVKALRTLCKRKALNADEAEILVNKWVQQLFSKASRILENYITGDSEVNKENTFFTPPRSVSRKGKRAAALSRLLSEAVTAVYSIGSLVIICPTAHTSTIIPLLHTIITSGNSDPKLSKLPGPKVSLKLKAPTLYIQGWLTMGKICLADEELAKRYIPLFVQELEKSDCAALRNNLVVTMADFCVRYTALVDCYISKITKCLCDPCELVRRQTFILLSRLLQRDYVKWRGVLFLRFLLSLVDESEKIRQLADFLFGNILKVKAPLLAYNSFVEAVFVLNDYDAHNGLCGSKTSQTENHLFCIRGNDENSRSKRMHIYVSLLKQMAPEHLLATFAKLCAEILAAASDGMLKLEDIRGQSVLQDAFKILACKEIRIPSGRGSQTDAGDVEEESGDGGASAAAAKGAAITQAVKKGLIQNTIPIFIELKRLLESKNSPLTGSLMECLRIILKDYKNEIDDILVADKQLQKELIYDMQKYETSKAKSIASEVVATMQNHSSFLSPGASKPASGTKAHNNFTEKQQSDPRVASAMANAVAEVRVRSVLREVDRGIATPPLSSISRPKIKTKREGTATGARTDRPTHVLESLRRRECFNSDDEN</sequence>
<dbReference type="Proteomes" id="UP001314170">
    <property type="component" value="Unassembled WGS sequence"/>
</dbReference>
<evidence type="ECO:0000256" key="3">
    <source>
        <dbReference type="ARBA" id="ARBA00022776"/>
    </source>
</evidence>
<dbReference type="InterPro" id="IPR011989">
    <property type="entry name" value="ARM-like"/>
</dbReference>
<name>A0AAV1RDX8_9ROSI</name>
<feature type="region of interest" description="Disordered" evidence="7">
    <location>
        <begin position="122"/>
        <end position="171"/>
    </location>
</feature>
<evidence type="ECO:0000256" key="2">
    <source>
        <dbReference type="ARBA" id="ARBA00022618"/>
    </source>
</evidence>
<dbReference type="GO" id="GO:0005634">
    <property type="term" value="C:nucleus"/>
    <property type="evidence" value="ECO:0007669"/>
    <property type="project" value="UniProtKB-SubCell"/>
</dbReference>
<dbReference type="Gene3D" id="1.25.10.10">
    <property type="entry name" value="Leucine-rich Repeat Variant"/>
    <property type="match status" value="1"/>
</dbReference>
<keyword evidence="5" id="KW-0539">Nucleus</keyword>
<dbReference type="GO" id="GO:0000779">
    <property type="term" value="C:condensed chromosome, centromeric region"/>
    <property type="evidence" value="ECO:0007669"/>
    <property type="project" value="TreeGrafter"/>
</dbReference>
<evidence type="ECO:0000256" key="7">
    <source>
        <dbReference type="SAM" id="MobiDB-lite"/>
    </source>
</evidence>
<comment type="subcellular location">
    <subcellularLocation>
        <location evidence="1">Nucleus</location>
    </subcellularLocation>
</comment>
<reference evidence="9 10" key="1">
    <citation type="submission" date="2024-01" db="EMBL/GenBank/DDBJ databases">
        <authorList>
            <person name="Waweru B."/>
        </authorList>
    </citation>
    <scope>NUCLEOTIDE SEQUENCE [LARGE SCALE GENOMIC DNA]</scope>
</reference>
<keyword evidence="2" id="KW-0132">Cell division</keyword>
<accession>A0AAV1RDX8</accession>
<keyword evidence="4" id="KW-0226">DNA condensation</keyword>
<dbReference type="Pfam" id="PF12717">
    <property type="entry name" value="Cnd1"/>
    <property type="match status" value="1"/>
</dbReference>
<dbReference type="GO" id="GO:0000796">
    <property type="term" value="C:condensin complex"/>
    <property type="evidence" value="ECO:0007669"/>
    <property type="project" value="TreeGrafter"/>
</dbReference>
<dbReference type="InterPro" id="IPR016024">
    <property type="entry name" value="ARM-type_fold"/>
</dbReference>
<dbReference type="PANTHER" id="PTHR14222:SF1">
    <property type="entry name" value="CONDENSIN-2 COMPLEX SUBUNIT D3"/>
    <property type="match status" value="1"/>
</dbReference>
<dbReference type="InterPro" id="IPR032682">
    <property type="entry name" value="Cnd1_C"/>
</dbReference>
<feature type="region of interest" description="Disordered" evidence="7">
    <location>
        <begin position="1293"/>
        <end position="1341"/>
    </location>
</feature>
<feature type="compositionally biased region" description="Basic and acidic residues" evidence="7">
    <location>
        <begin position="1318"/>
        <end position="1335"/>
    </location>
</feature>
<keyword evidence="10" id="KW-1185">Reference proteome</keyword>
<comment type="caution">
    <text evidence="9">The sequence shown here is derived from an EMBL/GenBank/DDBJ whole genome shotgun (WGS) entry which is preliminary data.</text>
</comment>
<keyword evidence="6" id="KW-0131">Cell cycle</keyword>
<evidence type="ECO:0000256" key="4">
    <source>
        <dbReference type="ARBA" id="ARBA00023067"/>
    </source>
</evidence>